<dbReference type="GO" id="GO:0043625">
    <property type="term" value="C:delta DNA polymerase complex"/>
    <property type="evidence" value="ECO:0007669"/>
    <property type="project" value="TreeGrafter"/>
</dbReference>
<accession>A0A5N7B4S5</accession>
<protein>
    <submittedName>
        <fullName evidence="2">DNA polymerase delta, subunit 4-domain-containing protein</fullName>
    </submittedName>
</protein>
<feature type="compositionally biased region" description="Low complexity" evidence="1">
    <location>
        <begin position="62"/>
        <end position="75"/>
    </location>
</feature>
<name>A0A5N7B4S5_9EURO</name>
<dbReference type="PANTHER" id="PTHR14303:SF0">
    <property type="entry name" value="DNA POLYMERASE DELTA SUBUNIT 4"/>
    <property type="match status" value="1"/>
</dbReference>
<dbReference type="PANTHER" id="PTHR14303">
    <property type="entry name" value="DNA POLYMERASE DELTA SUBUNIT 4"/>
    <property type="match status" value="1"/>
</dbReference>
<dbReference type="Pfam" id="PF04081">
    <property type="entry name" value="DNA_pol_delta_4"/>
    <property type="match status" value="1"/>
</dbReference>
<evidence type="ECO:0000313" key="3">
    <source>
        <dbReference type="Proteomes" id="UP000326198"/>
    </source>
</evidence>
<dbReference type="GO" id="GO:0003887">
    <property type="term" value="F:DNA-directed DNA polymerase activity"/>
    <property type="evidence" value="ECO:0007669"/>
    <property type="project" value="TreeGrafter"/>
</dbReference>
<dbReference type="EMBL" id="ML736230">
    <property type="protein sequence ID" value="KAE8377013.1"/>
    <property type="molecule type" value="Genomic_DNA"/>
</dbReference>
<proteinExistence type="predicted"/>
<dbReference type="GO" id="GO:0006261">
    <property type="term" value="P:DNA-templated DNA replication"/>
    <property type="evidence" value="ECO:0007669"/>
    <property type="project" value="TreeGrafter"/>
</dbReference>
<keyword evidence="3" id="KW-1185">Reference proteome</keyword>
<dbReference type="OrthoDB" id="337486at2759"/>
<sequence length="190" mass="21461">MPPTRRRSGPAAATRSNQATLSFGSKSRVTKPSATPTQTQKTKDLEPIIAAIHEKAPEPEEVSVPTTESSQPHVAELAVRQQAQAEAEQPLTKEDEKAIKITEKDLQVYWQKEEKKRRGPRFHQQDLTLHEKILRHFDLSSQFGPCIGIARSKRWRRANSLNLNPPIEVLAVLLKTDDVKQRAYVDELLS</sequence>
<reference evidence="2 3" key="1">
    <citation type="submission" date="2019-04" db="EMBL/GenBank/DDBJ databases">
        <title>Friends and foes A comparative genomics studyof 23 Aspergillus species from section Flavi.</title>
        <authorList>
            <consortium name="DOE Joint Genome Institute"/>
            <person name="Kjaerbolling I."/>
            <person name="Vesth T."/>
            <person name="Frisvad J.C."/>
            <person name="Nybo J.L."/>
            <person name="Theobald S."/>
            <person name="Kildgaard S."/>
            <person name="Isbrandt T."/>
            <person name="Kuo A."/>
            <person name="Sato A."/>
            <person name="Lyhne E.K."/>
            <person name="Kogle M.E."/>
            <person name="Wiebenga A."/>
            <person name="Kun R.S."/>
            <person name="Lubbers R.J."/>
            <person name="Makela M.R."/>
            <person name="Barry K."/>
            <person name="Chovatia M."/>
            <person name="Clum A."/>
            <person name="Daum C."/>
            <person name="Haridas S."/>
            <person name="He G."/>
            <person name="LaButti K."/>
            <person name="Lipzen A."/>
            <person name="Mondo S."/>
            <person name="Riley R."/>
            <person name="Salamov A."/>
            <person name="Simmons B.A."/>
            <person name="Magnuson J.K."/>
            <person name="Henrissat B."/>
            <person name="Mortensen U.H."/>
            <person name="Larsen T.O."/>
            <person name="Devries R.P."/>
            <person name="Grigoriev I.V."/>
            <person name="Machida M."/>
            <person name="Baker S.E."/>
            <person name="Andersen M.R."/>
        </authorList>
    </citation>
    <scope>NUCLEOTIDE SEQUENCE [LARGE SCALE GENOMIC DNA]</scope>
    <source>
        <strain evidence="2 3">IBT 29228</strain>
    </source>
</reference>
<dbReference type="GO" id="GO:0000731">
    <property type="term" value="P:DNA synthesis involved in DNA repair"/>
    <property type="evidence" value="ECO:0007669"/>
    <property type="project" value="InterPro"/>
</dbReference>
<feature type="compositionally biased region" description="Basic and acidic residues" evidence="1">
    <location>
        <begin position="41"/>
        <end position="58"/>
    </location>
</feature>
<feature type="compositionally biased region" description="Polar residues" evidence="1">
    <location>
        <begin position="14"/>
        <end position="40"/>
    </location>
</feature>
<feature type="region of interest" description="Disordered" evidence="1">
    <location>
        <begin position="1"/>
        <end position="75"/>
    </location>
</feature>
<dbReference type="AlphaFoldDB" id="A0A5N7B4S5"/>
<organism evidence="2 3">
    <name type="scientific">Aspergillus bertholletiae</name>
    <dbReference type="NCBI Taxonomy" id="1226010"/>
    <lineage>
        <taxon>Eukaryota</taxon>
        <taxon>Fungi</taxon>
        <taxon>Dikarya</taxon>
        <taxon>Ascomycota</taxon>
        <taxon>Pezizomycotina</taxon>
        <taxon>Eurotiomycetes</taxon>
        <taxon>Eurotiomycetidae</taxon>
        <taxon>Eurotiales</taxon>
        <taxon>Aspergillaceae</taxon>
        <taxon>Aspergillus</taxon>
        <taxon>Aspergillus subgen. Circumdati</taxon>
    </lineage>
</organism>
<dbReference type="InterPro" id="IPR007218">
    <property type="entry name" value="DNA_pol_delta_4"/>
</dbReference>
<dbReference type="Proteomes" id="UP000326198">
    <property type="component" value="Unassembled WGS sequence"/>
</dbReference>
<gene>
    <name evidence="2" type="ORF">BDV26DRAFT_264494</name>
</gene>
<evidence type="ECO:0000256" key="1">
    <source>
        <dbReference type="SAM" id="MobiDB-lite"/>
    </source>
</evidence>
<evidence type="ECO:0000313" key="2">
    <source>
        <dbReference type="EMBL" id="KAE8377013.1"/>
    </source>
</evidence>